<dbReference type="SUPFAM" id="SSF47616">
    <property type="entry name" value="GST C-terminal domain-like"/>
    <property type="match status" value="1"/>
</dbReference>
<dbReference type="PROSITE" id="PS50405">
    <property type="entry name" value="GST_CTER"/>
    <property type="match status" value="1"/>
</dbReference>
<dbReference type="InterPro" id="IPR050213">
    <property type="entry name" value="GST_superfamily"/>
</dbReference>
<feature type="domain" description="GST C-terminal" evidence="1">
    <location>
        <begin position="28"/>
        <end position="153"/>
    </location>
</feature>
<dbReference type="PANTHER" id="PTHR11571:SF150">
    <property type="entry name" value="GLUTATHIONE S-TRANSFERASE"/>
    <property type="match status" value="1"/>
</dbReference>
<protein>
    <submittedName>
        <fullName evidence="3">GST C-terminal domain-containing protein</fullName>
    </submittedName>
</protein>
<reference evidence="3" key="1">
    <citation type="submission" date="2017-02" db="UniProtKB">
        <authorList>
            <consortium name="WormBaseParasite"/>
        </authorList>
    </citation>
    <scope>IDENTIFICATION</scope>
</reference>
<dbReference type="InterPro" id="IPR010987">
    <property type="entry name" value="Glutathione-S-Trfase_C-like"/>
</dbReference>
<evidence type="ECO:0000259" key="1">
    <source>
        <dbReference type="PROSITE" id="PS50405"/>
    </source>
</evidence>
<accession>A0A0N4ZAA7</accession>
<name>A0A0N4ZAA7_PARTI</name>
<dbReference type="InterPro" id="IPR004046">
    <property type="entry name" value="GST_C"/>
</dbReference>
<dbReference type="AlphaFoldDB" id="A0A0N4ZAA7"/>
<keyword evidence="2" id="KW-1185">Reference proteome</keyword>
<dbReference type="FunFam" id="1.20.1050.10:FF:000030">
    <property type="entry name" value="Glutathione S-transferase S1"/>
    <property type="match status" value="1"/>
</dbReference>
<dbReference type="GO" id="GO:0006749">
    <property type="term" value="P:glutathione metabolic process"/>
    <property type="evidence" value="ECO:0007669"/>
    <property type="project" value="TreeGrafter"/>
</dbReference>
<sequence length="153" mass="17736">MHVDLDNYLFLNLMEKYLAKQFGLLGDDDFEAAQIDQFMLTLDDLTSPMSALFGVTDEEKKREILEQISKDHLIPGLKRLEGFLQKNGNKFFVGSRISVADFAIYQLLFYTKKIFGDSTLDSFKDLELFMIRVNKDEKLKTYLLTRSEILSSQ</sequence>
<dbReference type="GO" id="GO:0004364">
    <property type="term" value="F:glutathione transferase activity"/>
    <property type="evidence" value="ECO:0007669"/>
    <property type="project" value="TreeGrafter"/>
</dbReference>
<dbReference type="Proteomes" id="UP000038045">
    <property type="component" value="Unplaced"/>
</dbReference>
<dbReference type="Gene3D" id="1.20.1050.10">
    <property type="match status" value="1"/>
</dbReference>
<evidence type="ECO:0000313" key="3">
    <source>
        <dbReference type="WBParaSite" id="PTRK_0000434200.1"/>
    </source>
</evidence>
<organism evidence="2 3">
    <name type="scientific">Parastrongyloides trichosuri</name>
    <name type="common">Possum-specific nematode worm</name>
    <dbReference type="NCBI Taxonomy" id="131310"/>
    <lineage>
        <taxon>Eukaryota</taxon>
        <taxon>Metazoa</taxon>
        <taxon>Ecdysozoa</taxon>
        <taxon>Nematoda</taxon>
        <taxon>Chromadorea</taxon>
        <taxon>Rhabditida</taxon>
        <taxon>Tylenchina</taxon>
        <taxon>Panagrolaimomorpha</taxon>
        <taxon>Strongyloidoidea</taxon>
        <taxon>Strongyloididae</taxon>
        <taxon>Parastrongyloides</taxon>
    </lineage>
</organism>
<dbReference type="Pfam" id="PF14497">
    <property type="entry name" value="GST_C_3"/>
    <property type="match status" value="1"/>
</dbReference>
<dbReference type="CDD" id="cd03192">
    <property type="entry name" value="GST_C_Sigma_like"/>
    <property type="match status" value="1"/>
</dbReference>
<evidence type="ECO:0000313" key="2">
    <source>
        <dbReference type="Proteomes" id="UP000038045"/>
    </source>
</evidence>
<proteinExistence type="predicted"/>
<dbReference type="InterPro" id="IPR036282">
    <property type="entry name" value="Glutathione-S-Trfase_C_sf"/>
</dbReference>
<dbReference type="WBParaSite" id="PTRK_0000434200.1">
    <property type="protein sequence ID" value="PTRK_0000434200.1"/>
    <property type="gene ID" value="PTRK_0000434200"/>
</dbReference>
<dbReference type="PANTHER" id="PTHR11571">
    <property type="entry name" value="GLUTATHIONE S-TRANSFERASE"/>
    <property type="match status" value="1"/>
</dbReference>
<dbReference type="STRING" id="131310.A0A0N4ZAA7"/>
<dbReference type="Gene3D" id="3.40.30.10">
    <property type="entry name" value="Glutaredoxin"/>
    <property type="match status" value="1"/>
</dbReference>